<dbReference type="NCBIfam" id="TIGR02937">
    <property type="entry name" value="sigma70-ECF"/>
    <property type="match status" value="1"/>
</dbReference>
<comment type="caution">
    <text evidence="7">The sequence shown here is derived from an EMBL/GenBank/DDBJ whole genome shotgun (WGS) entry which is preliminary data.</text>
</comment>
<evidence type="ECO:0000256" key="1">
    <source>
        <dbReference type="ARBA" id="ARBA00010641"/>
    </source>
</evidence>
<dbReference type="Pfam" id="PF08281">
    <property type="entry name" value="Sigma70_r4_2"/>
    <property type="match status" value="1"/>
</dbReference>
<feature type="domain" description="RNA polymerase sigma-70 region 2" evidence="5">
    <location>
        <begin position="21"/>
        <end position="87"/>
    </location>
</feature>
<dbReference type="Gene3D" id="1.10.10.10">
    <property type="entry name" value="Winged helix-like DNA-binding domain superfamily/Winged helix DNA-binding domain"/>
    <property type="match status" value="1"/>
</dbReference>
<dbReference type="PANTHER" id="PTHR43133:SF46">
    <property type="entry name" value="RNA POLYMERASE SIGMA-70 FACTOR ECF SUBFAMILY"/>
    <property type="match status" value="1"/>
</dbReference>
<dbReference type="SUPFAM" id="SSF88659">
    <property type="entry name" value="Sigma3 and sigma4 domains of RNA polymerase sigma factors"/>
    <property type="match status" value="1"/>
</dbReference>
<dbReference type="InterPro" id="IPR013249">
    <property type="entry name" value="RNA_pol_sigma70_r4_t2"/>
</dbReference>
<dbReference type="SUPFAM" id="SSF88946">
    <property type="entry name" value="Sigma2 domain of RNA polymerase sigma factors"/>
    <property type="match status" value="1"/>
</dbReference>
<evidence type="ECO:0000256" key="3">
    <source>
        <dbReference type="ARBA" id="ARBA00023082"/>
    </source>
</evidence>
<keyword evidence="2" id="KW-0805">Transcription regulation</keyword>
<dbReference type="InterPro" id="IPR014284">
    <property type="entry name" value="RNA_pol_sigma-70_dom"/>
</dbReference>
<reference evidence="7 8" key="1">
    <citation type="journal article" date="2019" name="Int. J. Syst. Evol. Microbiol.">
        <title>The Global Catalogue of Microorganisms (GCM) 10K type strain sequencing project: providing services to taxonomists for standard genome sequencing and annotation.</title>
        <authorList>
            <consortium name="The Broad Institute Genomics Platform"/>
            <consortium name="The Broad Institute Genome Sequencing Center for Infectious Disease"/>
            <person name="Wu L."/>
            <person name="Ma J."/>
        </authorList>
    </citation>
    <scope>NUCLEOTIDE SEQUENCE [LARGE SCALE GENOMIC DNA]</scope>
    <source>
        <strain evidence="7 8">JCM 16082</strain>
    </source>
</reference>
<organism evidence="7 8">
    <name type="scientific">Gangjinia marincola</name>
    <dbReference type="NCBI Taxonomy" id="578463"/>
    <lineage>
        <taxon>Bacteria</taxon>
        <taxon>Pseudomonadati</taxon>
        <taxon>Bacteroidota</taxon>
        <taxon>Flavobacteriia</taxon>
        <taxon>Flavobacteriales</taxon>
        <taxon>Flavobacteriaceae</taxon>
        <taxon>Gangjinia</taxon>
    </lineage>
</organism>
<dbReference type="Gene3D" id="1.10.1740.10">
    <property type="match status" value="1"/>
</dbReference>
<evidence type="ECO:0000256" key="4">
    <source>
        <dbReference type="ARBA" id="ARBA00023163"/>
    </source>
</evidence>
<dbReference type="EMBL" id="BAAAFG010000015">
    <property type="protein sequence ID" value="GAA0872808.1"/>
    <property type="molecule type" value="Genomic_DNA"/>
</dbReference>
<evidence type="ECO:0000259" key="5">
    <source>
        <dbReference type="Pfam" id="PF04542"/>
    </source>
</evidence>
<dbReference type="InterPro" id="IPR036388">
    <property type="entry name" value="WH-like_DNA-bd_sf"/>
</dbReference>
<dbReference type="Proteomes" id="UP001500507">
    <property type="component" value="Unassembled WGS sequence"/>
</dbReference>
<keyword evidence="4" id="KW-0804">Transcription</keyword>
<keyword evidence="3" id="KW-0731">Sigma factor</keyword>
<accession>A0ABN1MI24</accession>
<dbReference type="InterPro" id="IPR007627">
    <property type="entry name" value="RNA_pol_sigma70_r2"/>
</dbReference>
<protein>
    <submittedName>
        <fullName evidence="7">RNA polymerase sigma factor</fullName>
    </submittedName>
</protein>
<evidence type="ECO:0000313" key="7">
    <source>
        <dbReference type="EMBL" id="GAA0872808.1"/>
    </source>
</evidence>
<gene>
    <name evidence="7" type="ORF">GCM10009117_19550</name>
</gene>
<feature type="domain" description="RNA polymerase sigma factor 70 region 4 type 2" evidence="6">
    <location>
        <begin position="114"/>
        <end position="163"/>
    </location>
</feature>
<dbReference type="InterPro" id="IPR039425">
    <property type="entry name" value="RNA_pol_sigma-70-like"/>
</dbReference>
<dbReference type="InterPro" id="IPR013324">
    <property type="entry name" value="RNA_pol_sigma_r3/r4-like"/>
</dbReference>
<dbReference type="InterPro" id="IPR013325">
    <property type="entry name" value="RNA_pol_sigma_r2"/>
</dbReference>
<sequence>MSLKQLIKACEKKDVKAQEQLYHLYAGKLFSVCLKYSSNYQEAQDNLQDAFIKVFNKVEQFKHKGSFEGWIKRIAINTCLQRYRNQTLFELVNEEAIAEVQEVEIGEDELDLSDLLSLIQELPDRYRMVFNLYVLDGYSHKEIADMLTITVGTSKSNLSRARLILKENIVLLQKKSEAKSIS</sequence>
<evidence type="ECO:0000259" key="6">
    <source>
        <dbReference type="Pfam" id="PF08281"/>
    </source>
</evidence>
<evidence type="ECO:0000256" key="2">
    <source>
        <dbReference type="ARBA" id="ARBA00023015"/>
    </source>
</evidence>
<name>A0ABN1MI24_9FLAO</name>
<dbReference type="CDD" id="cd06171">
    <property type="entry name" value="Sigma70_r4"/>
    <property type="match status" value="1"/>
</dbReference>
<dbReference type="RefSeq" id="WP_343766773.1">
    <property type="nucleotide sequence ID" value="NZ_BAAAFG010000015.1"/>
</dbReference>
<proteinExistence type="inferred from homology"/>
<dbReference type="PANTHER" id="PTHR43133">
    <property type="entry name" value="RNA POLYMERASE ECF-TYPE SIGMA FACTO"/>
    <property type="match status" value="1"/>
</dbReference>
<comment type="similarity">
    <text evidence="1">Belongs to the sigma-70 factor family. ECF subfamily.</text>
</comment>
<evidence type="ECO:0000313" key="8">
    <source>
        <dbReference type="Proteomes" id="UP001500507"/>
    </source>
</evidence>
<dbReference type="Pfam" id="PF04542">
    <property type="entry name" value="Sigma70_r2"/>
    <property type="match status" value="1"/>
</dbReference>
<keyword evidence="8" id="KW-1185">Reference proteome</keyword>